<dbReference type="PANTHER" id="PTHR10927">
    <property type="entry name" value="RIBOSOME MATURATION PROTEIN SBDS"/>
    <property type="match status" value="1"/>
</dbReference>
<comment type="subunit">
    <text evidence="7">Associates with the 60S ribosomal subunit.</text>
</comment>
<dbReference type="AlphaFoldDB" id="A0A9P8VLL1"/>
<feature type="region of interest" description="Disordered" evidence="9">
    <location>
        <begin position="234"/>
        <end position="255"/>
    </location>
</feature>
<dbReference type="InterPro" id="IPR019783">
    <property type="entry name" value="SDO1/SBDS_N"/>
</dbReference>
<keyword evidence="5" id="KW-0690">Ribosome biogenesis</keyword>
<comment type="caution">
    <text evidence="13">The sequence shown here is derived from an EMBL/GenBank/DDBJ whole genome shotgun (WGS) entry which is preliminary data.</text>
</comment>
<dbReference type="PANTHER" id="PTHR10927:SF1">
    <property type="entry name" value="RIBOSOME MATURATION PROTEIN SBDS"/>
    <property type="match status" value="1"/>
</dbReference>
<dbReference type="Gene3D" id="3.30.70.240">
    <property type="match status" value="1"/>
</dbReference>
<dbReference type="OrthoDB" id="10253092at2759"/>
<organism evidence="13 14">
    <name type="scientific">Plectosphaerella plurivora</name>
    <dbReference type="NCBI Taxonomy" id="936078"/>
    <lineage>
        <taxon>Eukaryota</taxon>
        <taxon>Fungi</taxon>
        <taxon>Dikarya</taxon>
        <taxon>Ascomycota</taxon>
        <taxon>Pezizomycotina</taxon>
        <taxon>Sordariomycetes</taxon>
        <taxon>Hypocreomycetidae</taxon>
        <taxon>Glomerellales</taxon>
        <taxon>Plectosphaerellaceae</taxon>
        <taxon>Plectosphaerella</taxon>
    </lineage>
</organism>
<feature type="domain" description="Ribosome maturation protein SDO1/SBDS central" evidence="11">
    <location>
        <begin position="111"/>
        <end position="219"/>
    </location>
</feature>
<feature type="region of interest" description="Disordered" evidence="9">
    <location>
        <begin position="146"/>
        <end position="185"/>
    </location>
</feature>
<dbReference type="GO" id="GO:0042256">
    <property type="term" value="P:cytosolic ribosome assembly"/>
    <property type="evidence" value="ECO:0007669"/>
    <property type="project" value="InterPro"/>
</dbReference>
<accession>A0A9P8VLL1</accession>
<dbReference type="SUPFAM" id="SSF89895">
    <property type="entry name" value="FYSH domain"/>
    <property type="match status" value="1"/>
</dbReference>
<feature type="domain" description="Ribosome maturation protein SDO1/SBDS C-terminal" evidence="12">
    <location>
        <begin position="221"/>
        <end position="311"/>
    </location>
</feature>
<comment type="similarity">
    <text evidence="3">Belongs to the SDO1/SBDS family.</text>
</comment>
<sequence length="319" mass="34503">MSRINLPSNQIKLTNVSLVRLKKGKKRFEIACYKNKVLEYRSGIETDLDNVLQIPNVFLNVSKGQTAPKEDLEKAFGKGKSTDDIVLEILKKGELQVGEKERAAQLERVQNEVVSIVASKLVDPRTKRVYTRGMIEKALDMLSSAAHTEREEKAKAGGGASAAGSGTGTPAAGEEGEAKARPVKEAVWTGVTTTKSAKSQALDAMKALIAKQPIPVQRARMKLRVTCPTGVLKQAAKAPKEDDGEGGSSQKAQPGTVKDRILGYIEEVENQDVVGSEWEVIGFVEPGAFKALGDFIGNETKGQGRVEMLEMAVTHQDDM</sequence>
<dbReference type="Pfam" id="PF20268">
    <property type="entry name" value="SBDS_C"/>
    <property type="match status" value="1"/>
</dbReference>
<evidence type="ECO:0000256" key="4">
    <source>
        <dbReference type="ARBA" id="ARBA00022490"/>
    </source>
</evidence>
<dbReference type="InterPro" id="IPR002140">
    <property type="entry name" value="Sdo1/SBDS"/>
</dbReference>
<evidence type="ECO:0000313" key="14">
    <source>
        <dbReference type="Proteomes" id="UP000770015"/>
    </source>
</evidence>
<evidence type="ECO:0000313" key="13">
    <source>
        <dbReference type="EMBL" id="KAH6694121.1"/>
    </source>
</evidence>
<dbReference type="GO" id="GO:0005737">
    <property type="term" value="C:cytoplasm"/>
    <property type="evidence" value="ECO:0007669"/>
    <property type="project" value="UniProtKB-SubCell"/>
</dbReference>
<evidence type="ECO:0000256" key="7">
    <source>
        <dbReference type="ARBA" id="ARBA00049708"/>
    </source>
</evidence>
<evidence type="ECO:0000256" key="5">
    <source>
        <dbReference type="ARBA" id="ARBA00022517"/>
    </source>
</evidence>
<dbReference type="SUPFAM" id="SSF109728">
    <property type="entry name" value="Hypothetical protein AF0491, middle domain"/>
    <property type="match status" value="1"/>
</dbReference>
<dbReference type="GO" id="GO:0005634">
    <property type="term" value="C:nucleus"/>
    <property type="evidence" value="ECO:0007669"/>
    <property type="project" value="UniProtKB-SubCell"/>
</dbReference>
<dbReference type="Gene3D" id="3.30.1250.10">
    <property type="entry name" value="Ribosome maturation protein SBDS, N-terminal domain"/>
    <property type="match status" value="1"/>
</dbReference>
<dbReference type="InterPro" id="IPR036786">
    <property type="entry name" value="Ribosome_mat_SBDS_N_sf"/>
</dbReference>
<feature type="domain" description="Ribosome maturation protein SDO1/SBDS N-terminal" evidence="10">
    <location>
        <begin position="15"/>
        <end position="102"/>
    </location>
</feature>
<dbReference type="FunFam" id="3.30.1250.10:FF:000001">
    <property type="entry name" value="SBDS, ribosome maturation factor"/>
    <property type="match status" value="1"/>
</dbReference>
<dbReference type="NCBIfam" id="TIGR00291">
    <property type="entry name" value="RNA_SBDS"/>
    <property type="match status" value="1"/>
</dbReference>
<dbReference type="Gene3D" id="1.10.10.900">
    <property type="entry name" value="SBDS protein C-terminal domain, subdomain 1"/>
    <property type="match status" value="1"/>
</dbReference>
<evidence type="ECO:0000259" key="10">
    <source>
        <dbReference type="Pfam" id="PF01172"/>
    </source>
</evidence>
<evidence type="ECO:0000256" key="3">
    <source>
        <dbReference type="ARBA" id="ARBA00007433"/>
    </source>
</evidence>
<dbReference type="Pfam" id="PF01172">
    <property type="entry name" value="SBDS_N"/>
    <property type="match status" value="1"/>
</dbReference>
<comment type="subcellular location">
    <subcellularLocation>
        <location evidence="2">Cytoplasm</location>
    </subcellularLocation>
    <subcellularLocation>
        <location evidence="1">Nucleus</location>
    </subcellularLocation>
</comment>
<dbReference type="InterPro" id="IPR039100">
    <property type="entry name" value="Sdo1/SBDS-like"/>
</dbReference>
<dbReference type="InterPro" id="IPR046928">
    <property type="entry name" value="SDO1/SBDS_C"/>
</dbReference>
<reference evidence="13" key="1">
    <citation type="journal article" date="2021" name="Nat. Commun.">
        <title>Genetic determinants of endophytism in the Arabidopsis root mycobiome.</title>
        <authorList>
            <person name="Mesny F."/>
            <person name="Miyauchi S."/>
            <person name="Thiergart T."/>
            <person name="Pickel B."/>
            <person name="Atanasova L."/>
            <person name="Karlsson M."/>
            <person name="Huettel B."/>
            <person name="Barry K.W."/>
            <person name="Haridas S."/>
            <person name="Chen C."/>
            <person name="Bauer D."/>
            <person name="Andreopoulos W."/>
            <person name="Pangilinan J."/>
            <person name="LaButti K."/>
            <person name="Riley R."/>
            <person name="Lipzen A."/>
            <person name="Clum A."/>
            <person name="Drula E."/>
            <person name="Henrissat B."/>
            <person name="Kohler A."/>
            <person name="Grigoriev I.V."/>
            <person name="Martin F.M."/>
            <person name="Hacquard S."/>
        </authorList>
    </citation>
    <scope>NUCLEOTIDE SEQUENCE</scope>
    <source>
        <strain evidence="13">MPI-SDFR-AT-0117</strain>
    </source>
</reference>
<dbReference type="Pfam" id="PF09377">
    <property type="entry name" value="SBDS_domain_II"/>
    <property type="match status" value="1"/>
</dbReference>
<keyword evidence="14" id="KW-1185">Reference proteome</keyword>
<proteinExistence type="inferred from homology"/>
<feature type="compositionally biased region" description="Gly residues" evidence="9">
    <location>
        <begin position="156"/>
        <end position="167"/>
    </location>
</feature>
<name>A0A9P8VLL1_9PEZI</name>
<dbReference type="EMBL" id="JAGSXJ010000003">
    <property type="protein sequence ID" value="KAH6694121.1"/>
    <property type="molecule type" value="Genomic_DNA"/>
</dbReference>
<evidence type="ECO:0000256" key="8">
    <source>
        <dbReference type="ARBA" id="ARBA00071414"/>
    </source>
</evidence>
<keyword evidence="6" id="KW-0539">Nucleus</keyword>
<dbReference type="InterPro" id="IPR018978">
    <property type="entry name" value="SDO1/SBDS_central"/>
</dbReference>
<dbReference type="InterPro" id="IPR037188">
    <property type="entry name" value="Sdo1/SBDS_central_sf"/>
</dbReference>
<evidence type="ECO:0000259" key="12">
    <source>
        <dbReference type="Pfam" id="PF20268"/>
    </source>
</evidence>
<evidence type="ECO:0000256" key="1">
    <source>
        <dbReference type="ARBA" id="ARBA00004123"/>
    </source>
</evidence>
<evidence type="ECO:0000256" key="6">
    <source>
        <dbReference type="ARBA" id="ARBA00023242"/>
    </source>
</evidence>
<evidence type="ECO:0000259" key="11">
    <source>
        <dbReference type="Pfam" id="PF09377"/>
    </source>
</evidence>
<protein>
    <recommendedName>
        <fullName evidence="8">Ribosome maturation protein SDO1</fullName>
    </recommendedName>
</protein>
<evidence type="ECO:0000256" key="9">
    <source>
        <dbReference type="SAM" id="MobiDB-lite"/>
    </source>
</evidence>
<gene>
    <name evidence="13" type="ORF">F5X68DRAFT_200294</name>
</gene>
<evidence type="ECO:0000256" key="2">
    <source>
        <dbReference type="ARBA" id="ARBA00004496"/>
    </source>
</evidence>
<dbReference type="Proteomes" id="UP000770015">
    <property type="component" value="Unassembled WGS sequence"/>
</dbReference>
<keyword evidence="4" id="KW-0963">Cytoplasm</keyword>